<proteinExistence type="predicted"/>
<dbReference type="SMART" id="SM00855">
    <property type="entry name" value="PGAM"/>
    <property type="match status" value="1"/>
</dbReference>
<dbReference type="InterPro" id="IPR015797">
    <property type="entry name" value="NUDIX_hydrolase-like_dom_sf"/>
</dbReference>
<dbReference type="RefSeq" id="WP_246104721.1">
    <property type="nucleotide sequence ID" value="NZ_VIVQ01000006.1"/>
</dbReference>
<dbReference type="PROSITE" id="PS51462">
    <property type="entry name" value="NUDIX"/>
    <property type="match status" value="1"/>
</dbReference>
<dbReference type="SUPFAM" id="SSF53254">
    <property type="entry name" value="Phosphoglycerate mutase-like"/>
    <property type="match status" value="1"/>
</dbReference>
<feature type="domain" description="Nudix hydrolase" evidence="2">
    <location>
        <begin position="11"/>
        <end position="137"/>
    </location>
</feature>
<dbReference type="InterPro" id="IPR000086">
    <property type="entry name" value="NUDIX_hydrolase_dom"/>
</dbReference>
<organism evidence="3 4">
    <name type="scientific">Rudaeicoccus suwonensis</name>
    <dbReference type="NCBI Taxonomy" id="657409"/>
    <lineage>
        <taxon>Bacteria</taxon>
        <taxon>Bacillati</taxon>
        <taxon>Actinomycetota</taxon>
        <taxon>Actinomycetes</taxon>
        <taxon>Micrococcales</taxon>
        <taxon>Dermacoccaceae</taxon>
        <taxon>Rudaeicoccus</taxon>
    </lineage>
</organism>
<evidence type="ECO:0000256" key="1">
    <source>
        <dbReference type="ARBA" id="ARBA00022801"/>
    </source>
</evidence>
<evidence type="ECO:0000313" key="4">
    <source>
        <dbReference type="Proteomes" id="UP000318297"/>
    </source>
</evidence>
<dbReference type="GO" id="GO:0006167">
    <property type="term" value="P:AMP biosynthetic process"/>
    <property type="evidence" value="ECO:0007669"/>
    <property type="project" value="TreeGrafter"/>
</dbReference>
<dbReference type="Pfam" id="PF00293">
    <property type="entry name" value="NUDIX"/>
    <property type="match status" value="1"/>
</dbReference>
<dbReference type="PROSITE" id="PS00893">
    <property type="entry name" value="NUDIX_BOX"/>
    <property type="match status" value="1"/>
</dbReference>
<dbReference type="PANTHER" id="PTHR21340:SF0">
    <property type="entry name" value="BIS(5'-NUCLEOSYL)-TETRAPHOSPHATASE [ASYMMETRICAL]"/>
    <property type="match status" value="1"/>
</dbReference>
<dbReference type="InterPro" id="IPR013078">
    <property type="entry name" value="His_Pase_superF_clade-1"/>
</dbReference>
<keyword evidence="1" id="KW-0378">Hydrolase</keyword>
<dbReference type="SUPFAM" id="SSF55811">
    <property type="entry name" value="Nudix"/>
    <property type="match status" value="1"/>
</dbReference>
<gene>
    <name evidence="3" type="ORF">BKA23_3496</name>
</gene>
<dbReference type="InterPro" id="IPR029033">
    <property type="entry name" value="His_PPase_superfam"/>
</dbReference>
<protein>
    <submittedName>
        <fullName evidence="3">8-oxo-dGTP diphosphatase</fullName>
    </submittedName>
</protein>
<dbReference type="GO" id="GO:0004081">
    <property type="term" value="F:bis(5'-nucleosyl)-tetraphosphatase (asymmetrical) activity"/>
    <property type="evidence" value="ECO:0007669"/>
    <property type="project" value="TreeGrafter"/>
</dbReference>
<evidence type="ECO:0000313" key="3">
    <source>
        <dbReference type="EMBL" id="TWE07314.1"/>
    </source>
</evidence>
<dbReference type="CDD" id="cd03673">
    <property type="entry name" value="NUDIX_Ap6A_hydrolase"/>
    <property type="match status" value="1"/>
</dbReference>
<dbReference type="Pfam" id="PF00300">
    <property type="entry name" value="His_Phos_1"/>
    <property type="match status" value="1"/>
</dbReference>
<dbReference type="PANTHER" id="PTHR21340">
    <property type="entry name" value="DIADENOSINE 5,5-P1,P4-TETRAPHOSPHATE PYROPHOSPHOHYDROLASE MUTT"/>
    <property type="match status" value="1"/>
</dbReference>
<dbReference type="Gene3D" id="3.90.79.10">
    <property type="entry name" value="Nucleoside Triphosphate Pyrophosphohydrolase"/>
    <property type="match status" value="1"/>
</dbReference>
<dbReference type="InterPro" id="IPR051325">
    <property type="entry name" value="Nudix_hydrolase_domain"/>
</dbReference>
<dbReference type="Gene3D" id="3.40.50.1240">
    <property type="entry name" value="Phosphoglycerate mutase-like"/>
    <property type="match status" value="1"/>
</dbReference>
<comment type="caution">
    <text evidence="3">The sequence shown here is derived from an EMBL/GenBank/DDBJ whole genome shotgun (WGS) entry which is preliminary data.</text>
</comment>
<dbReference type="EMBL" id="VIVQ01000006">
    <property type="protein sequence ID" value="TWE07314.1"/>
    <property type="molecule type" value="Genomic_DNA"/>
</dbReference>
<evidence type="ECO:0000259" key="2">
    <source>
        <dbReference type="PROSITE" id="PS51462"/>
    </source>
</evidence>
<reference evidence="3 4" key="1">
    <citation type="submission" date="2019-06" db="EMBL/GenBank/DDBJ databases">
        <title>Sequencing the genomes of 1000 actinobacteria strains.</title>
        <authorList>
            <person name="Klenk H.-P."/>
        </authorList>
    </citation>
    <scope>NUCLEOTIDE SEQUENCE [LARGE SCALE GENOMIC DNA]</scope>
    <source>
        <strain evidence="3 4">DSM 19560</strain>
    </source>
</reference>
<accession>A0A561DVE2</accession>
<keyword evidence="4" id="KW-1185">Reference proteome</keyword>
<name>A0A561DVE2_9MICO</name>
<dbReference type="CDD" id="cd07067">
    <property type="entry name" value="HP_PGM_like"/>
    <property type="match status" value="1"/>
</dbReference>
<sequence>MTSNSFLRRPDTVPAAGAVLWRRKAGQLRVALVHRPKYDDWSWAKGKLDPGETWAGAAAREVLEETGFRPRLGIPLPRSVYSMQRGQLKEIRYWAASIMGGTGELVNEIDQLAWLTPAQAQGRFSYVRDALQLNAVVDADARGWLDTRPFVIVRHGEALARKEWRGEDADRPLNDAGRQHAKALVPILAAYGIERIITSPSARCFTTVQPYAAAAGLTLRPRKGLSEEGFAETPDKAARHTVKALQHPQVTALCTHRPVLPAVLDTVRRFTAPDAPAAAVLEQVSSAGLDKGEALVCQIAGNGDEPQVVSIERHRPAESLIGSS</sequence>
<dbReference type="GO" id="GO:0006754">
    <property type="term" value="P:ATP biosynthetic process"/>
    <property type="evidence" value="ECO:0007669"/>
    <property type="project" value="TreeGrafter"/>
</dbReference>
<dbReference type="AlphaFoldDB" id="A0A561DVE2"/>
<dbReference type="InterPro" id="IPR020084">
    <property type="entry name" value="NUDIX_hydrolase_CS"/>
</dbReference>
<dbReference type="Proteomes" id="UP000318297">
    <property type="component" value="Unassembled WGS sequence"/>
</dbReference>